<dbReference type="GO" id="GO:0033013">
    <property type="term" value="P:tetrapyrrole metabolic process"/>
    <property type="evidence" value="ECO:0007669"/>
    <property type="project" value="UniProtKB-ARBA"/>
</dbReference>
<dbReference type="PANTHER" id="PTHR10057">
    <property type="entry name" value="PERIPHERAL-TYPE BENZODIAZEPINE RECEPTOR"/>
    <property type="match status" value="1"/>
</dbReference>
<dbReference type="FunFam" id="1.20.1260.100:FF:000001">
    <property type="entry name" value="translocator protein 2"/>
    <property type="match status" value="1"/>
</dbReference>
<accession>N6UF00</accession>
<evidence type="ECO:0000256" key="4">
    <source>
        <dbReference type="ARBA" id="ARBA00022989"/>
    </source>
</evidence>
<keyword evidence="3 6" id="KW-0812">Transmembrane</keyword>
<dbReference type="InterPro" id="IPR038330">
    <property type="entry name" value="TspO/MBR-related_sf"/>
</dbReference>
<dbReference type="PANTHER" id="PTHR10057:SF0">
    <property type="entry name" value="TRANSLOCATOR PROTEIN"/>
    <property type="match status" value="1"/>
</dbReference>
<evidence type="ECO:0000256" key="6">
    <source>
        <dbReference type="SAM" id="Phobius"/>
    </source>
</evidence>
<reference evidence="9" key="2">
    <citation type="submission" date="2024-08" db="UniProtKB">
        <authorList>
            <consortium name="EnsemblMetazoa"/>
        </authorList>
    </citation>
    <scope>IDENTIFICATION</scope>
</reference>
<dbReference type="EnsemblMetazoa" id="XM_019901066.1">
    <property type="protein sequence ID" value="XP_019756625.1"/>
    <property type="gene ID" value="LOC109535193"/>
</dbReference>
<feature type="transmembrane region" description="Helical" evidence="6">
    <location>
        <begin position="6"/>
        <end position="26"/>
    </location>
</feature>
<dbReference type="EMBL" id="KB740735">
    <property type="protein sequence ID" value="ENN79201.1"/>
    <property type="molecule type" value="Genomic_DNA"/>
</dbReference>
<evidence type="ECO:0000313" key="10">
    <source>
        <dbReference type="Proteomes" id="UP000019118"/>
    </source>
</evidence>
<comment type="subcellular location">
    <subcellularLocation>
        <location evidence="1">Membrane</location>
        <topology evidence="1">Multi-pass membrane protein</topology>
    </subcellularLocation>
</comment>
<feature type="transmembrane region" description="Helical" evidence="6">
    <location>
        <begin position="133"/>
        <end position="154"/>
    </location>
</feature>
<evidence type="ECO:0000313" key="8">
    <source>
        <dbReference type="EMBL" id="ERL91773.1"/>
    </source>
</evidence>
<feature type="non-terminal residue" evidence="7">
    <location>
        <position position="1"/>
    </location>
</feature>
<dbReference type="STRING" id="77166.N6UF00"/>
<feature type="transmembrane region" description="Helical" evidence="6">
    <location>
        <begin position="47"/>
        <end position="68"/>
    </location>
</feature>
<dbReference type="OrthoDB" id="8841220at2759"/>
<dbReference type="Pfam" id="PF03073">
    <property type="entry name" value="TspO_MBR"/>
    <property type="match status" value="1"/>
</dbReference>
<dbReference type="Proteomes" id="UP000030742">
    <property type="component" value="Unassembled WGS sequence"/>
</dbReference>
<evidence type="ECO:0000256" key="3">
    <source>
        <dbReference type="ARBA" id="ARBA00022692"/>
    </source>
</evidence>
<gene>
    <name evidence="9" type="primary">109535193</name>
    <name evidence="8" type="ORF">D910_09099</name>
    <name evidence="7" type="ORF">YQE_04385</name>
</gene>
<evidence type="ECO:0000256" key="5">
    <source>
        <dbReference type="ARBA" id="ARBA00023136"/>
    </source>
</evidence>
<dbReference type="PIRSF" id="PIRSF005859">
    <property type="entry name" value="PBR"/>
    <property type="match status" value="1"/>
</dbReference>
<evidence type="ECO:0000313" key="9">
    <source>
        <dbReference type="EnsemblMetazoa" id="XP_019756625.1"/>
    </source>
</evidence>
<dbReference type="HOGENOM" id="CLU_091805_2_1_1"/>
<feature type="transmembrane region" description="Helical" evidence="6">
    <location>
        <begin position="80"/>
        <end position="100"/>
    </location>
</feature>
<dbReference type="OMA" id="WSWLFFG"/>
<sequence length="173" mass="19086">MPVKINWPAVGAVLLPNVGGITGGLITSKALPWYETLNKPKCRPPNWAFGPVWTSLYCGMGYASYLVYRDGGNFEGAAKIPLMVYGGNLLLNWGWTPIFFGAKRPDLALIEINLLNAAALATGYLFYKVNPTAGYLIVPYCLWLGVATALNFVIWRDNREIKESPKIETVKSE</sequence>
<keyword evidence="5 6" id="KW-0472">Membrane</keyword>
<organism evidence="7">
    <name type="scientific">Dendroctonus ponderosae</name>
    <name type="common">Mountain pine beetle</name>
    <dbReference type="NCBI Taxonomy" id="77166"/>
    <lineage>
        <taxon>Eukaryota</taxon>
        <taxon>Metazoa</taxon>
        <taxon>Ecdysozoa</taxon>
        <taxon>Arthropoda</taxon>
        <taxon>Hexapoda</taxon>
        <taxon>Insecta</taxon>
        <taxon>Pterygota</taxon>
        <taxon>Neoptera</taxon>
        <taxon>Endopterygota</taxon>
        <taxon>Coleoptera</taxon>
        <taxon>Polyphaga</taxon>
        <taxon>Cucujiformia</taxon>
        <taxon>Curculionidae</taxon>
        <taxon>Scolytinae</taxon>
        <taxon>Dendroctonus</taxon>
    </lineage>
</organism>
<keyword evidence="4 6" id="KW-1133">Transmembrane helix</keyword>
<evidence type="ECO:0000313" key="11">
    <source>
        <dbReference type="Proteomes" id="UP000030742"/>
    </source>
</evidence>
<name>N6UF00_DENPD</name>
<evidence type="ECO:0000256" key="1">
    <source>
        <dbReference type="ARBA" id="ARBA00004141"/>
    </source>
</evidence>
<dbReference type="CDD" id="cd15904">
    <property type="entry name" value="TSPO_MBR"/>
    <property type="match status" value="1"/>
</dbReference>
<evidence type="ECO:0008006" key="12">
    <source>
        <dbReference type="Google" id="ProtNLM"/>
    </source>
</evidence>
<dbReference type="GO" id="GO:0005741">
    <property type="term" value="C:mitochondrial outer membrane"/>
    <property type="evidence" value="ECO:0007669"/>
    <property type="project" value="TreeGrafter"/>
</dbReference>
<dbReference type="KEGG" id="dpa:109535193"/>
<proteinExistence type="inferred from homology"/>
<comment type="similarity">
    <text evidence="2">Belongs to the TspO/BZRP family.</text>
</comment>
<dbReference type="InterPro" id="IPR004307">
    <property type="entry name" value="TspO_MBR"/>
</dbReference>
<reference evidence="10 11" key="1">
    <citation type="journal article" date="2013" name="Genome Biol.">
        <title>Draft genome of the mountain pine beetle, Dendroctonus ponderosae Hopkins, a major forest pest.</title>
        <authorList>
            <person name="Keeling C.I."/>
            <person name="Yuen M.M."/>
            <person name="Liao N.Y."/>
            <person name="Docking T.R."/>
            <person name="Chan S.K."/>
            <person name="Taylor G.A."/>
            <person name="Palmquist D.L."/>
            <person name="Jackman S.D."/>
            <person name="Nguyen A."/>
            <person name="Li M."/>
            <person name="Henderson H."/>
            <person name="Janes J.K."/>
            <person name="Zhao Y."/>
            <person name="Pandoh P."/>
            <person name="Moore R."/>
            <person name="Sperling F.A."/>
            <person name="Huber D.P."/>
            <person name="Birol I."/>
            <person name="Jones S.J."/>
            <person name="Bohlmann J."/>
        </authorList>
    </citation>
    <scope>NUCLEOTIDE SEQUENCE</scope>
</reference>
<evidence type="ECO:0000313" key="7">
    <source>
        <dbReference type="EMBL" id="ENN79201.1"/>
    </source>
</evidence>
<protein>
    <recommendedName>
        <fullName evidence="12">Translocator protein</fullName>
    </recommendedName>
</protein>
<dbReference type="EMBL" id="KB632302">
    <property type="protein sequence ID" value="ERL91773.1"/>
    <property type="molecule type" value="Genomic_DNA"/>
</dbReference>
<dbReference type="Proteomes" id="UP000019118">
    <property type="component" value="Unassembled WGS sequence"/>
</dbReference>
<dbReference type="AlphaFoldDB" id="N6UF00"/>
<keyword evidence="10" id="KW-1185">Reference proteome</keyword>
<dbReference type="Gene3D" id="1.20.1260.100">
    <property type="entry name" value="TspO/MBR protein"/>
    <property type="match status" value="1"/>
</dbReference>
<evidence type="ECO:0000256" key="2">
    <source>
        <dbReference type="ARBA" id="ARBA00007524"/>
    </source>
</evidence>